<dbReference type="GO" id="GO:0004222">
    <property type="term" value="F:metalloendopeptidase activity"/>
    <property type="evidence" value="ECO:0007669"/>
    <property type="project" value="InterPro"/>
</dbReference>
<dbReference type="GO" id="GO:0006518">
    <property type="term" value="P:peptide metabolic process"/>
    <property type="evidence" value="ECO:0007669"/>
    <property type="project" value="TreeGrafter"/>
</dbReference>
<reference evidence="3" key="1">
    <citation type="submission" date="2016-11" db="UniProtKB">
        <authorList>
            <consortium name="WormBaseParasite"/>
        </authorList>
    </citation>
    <scope>IDENTIFICATION</scope>
</reference>
<protein>
    <submittedName>
        <fullName evidence="3">Mitochondrial intermediate peptidase</fullName>
    </submittedName>
</protein>
<dbReference type="PANTHER" id="PTHR11804">
    <property type="entry name" value="PROTEASE M3 THIMET OLIGOPEPTIDASE-RELATED"/>
    <property type="match status" value="1"/>
</dbReference>
<proteinExistence type="predicted"/>
<dbReference type="Proteomes" id="UP000095284">
    <property type="component" value="Unplaced"/>
</dbReference>
<name>A0A1I7SLY3_BURXY</name>
<dbReference type="AlphaFoldDB" id="A0A1I7SLY3"/>
<dbReference type="WBParaSite" id="BXY_1406600.1">
    <property type="protein sequence ID" value="BXY_1406600.1"/>
    <property type="gene ID" value="BXY_1406600"/>
</dbReference>
<dbReference type="InterPro" id="IPR045090">
    <property type="entry name" value="Pept_M3A_M3B"/>
</dbReference>
<evidence type="ECO:0000256" key="1">
    <source>
        <dbReference type="SAM" id="MobiDB-lite"/>
    </source>
</evidence>
<feature type="region of interest" description="Disordered" evidence="1">
    <location>
        <begin position="160"/>
        <end position="179"/>
    </location>
</feature>
<dbReference type="SUPFAM" id="SSF55486">
    <property type="entry name" value="Metalloproteases ('zincins'), catalytic domain"/>
    <property type="match status" value="1"/>
</dbReference>
<evidence type="ECO:0000313" key="2">
    <source>
        <dbReference type="Proteomes" id="UP000095284"/>
    </source>
</evidence>
<dbReference type="GO" id="GO:0006627">
    <property type="term" value="P:protein processing involved in protein targeting to mitochondrion"/>
    <property type="evidence" value="ECO:0007669"/>
    <property type="project" value="TreeGrafter"/>
</dbReference>
<dbReference type="GO" id="GO:0005739">
    <property type="term" value="C:mitochondrion"/>
    <property type="evidence" value="ECO:0007669"/>
    <property type="project" value="TreeGrafter"/>
</dbReference>
<accession>A0A1I7SLY3</accession>
<dbReference type="PANTHER" id="PTHR11804:SF79">
    <property type="entry name" value="MITOCHONDRIAL INTERMEDIATE PEPTIDASE"/>
    <property type="match status" value="1"/>
</dbReference>
<evidence type="ECO:0000313" key="3">
    <source>
        <dbReference type="WBParaSite" id="BXY_1406600.1"/>
    </source>
</evidence>
<dbReference type="eggNOG" id="KOG2090">
    <property type="taxonomic scope" value="Eukaryota"/>
</dbReference>
<organism evidence="2 3">
    <name type="scientific">Bursaphelenchus xylophilus</name>
    <name type="common">Pinewood nematode worm</name>
    <name type="synonym">Aphelenchoides xylophilus</name>
    <dbReference type="NCBI Taxonomy" id="6326"/>
    <lineage>
        <taxon>Eukaryota</taxon>
        <taxon>Metazoa</taxon>
        <taxon>Ecdysozoa</taxon>
        <taxon>Nematoda</taxon>
        <taxon>Chromadorea</taxon>
        <taxon>Rhabditida</taxon>
        <taxon>Tylenchina</taxon>
        <taxon>Tylenchomorpha</taxon>
        <taxon>Aphelenchoidea</taxon>
        <taxon>Aphelenchoididae</taxon>
        <taxon>Bursaphelenchus</taxon>
    </lineage>
</organism>
<sequence>MRSSVVRRVLIKTASITNVKGMFGNEKLRCPQDFEKVTDNVIRESEMLVGEIVKPYESRKLKKPSVQLLDDLSNTICTAADLAECVRNMHPDGEYREAGNNSIYRLTDLLETLNSMPALYHSVSRSEKSEASMLDSVDKRALRLFLDDFEQCGVHLKEAQMKSAEPRFRKQGPNSVEEP</sequence>